<dbReference type="Proteomes" id="UP000663824">
    <property type="component" value="Unassembled WGS sequence"/>
</dbReference>
<protein>
    <submittedName>
        <fullName evidence="1">Uncharacterized protein</fullName>
    </submittedName>
</protein>
<accession>A0A816YB30</accession>
<dbReference type="AlphaFoldDB" id="A0A816YB30"/>
<feature type="non-terminal residue" evidence="1">
    <location>
        <position position="1"/>
    </location>
</feature>
<evidence type="ECO:0000313" key="2">
    <source>
        <dbReference type="Proteomes" id="UP000663824"/>
    </source>
</evidence>
<comment type="caution">
    <text evidence="1">The sequence shown here is derived from an EMBL/GenBank/DDBJ whole genome shotgun (WGS) entry which is preliminary data.</text>
</comment>
<organism evidence="1 2">
    <name type="scientific">Rotaria magnacalcarata</name>
    <dbReference type="NCBI Taxonomy" id="392030"/>
    <lineage>
        <taxon>Eukaryota</taxon>
        <taxon>Metazoa</taxon>
        <taxon>Spiralia</taxon>
        <taxon>Gnathifera</taxon>
        <taxon>Rotifera</taxon>
        <taxon>Eurotatoria</taxon>
        <taxon>Bdelloidea</taxon>
        <taxon>Philodinida</taxon>
        <taxon>Philodinidae</taxon>
        <taxon>Rotaria</taxon>
    </lineage>
</organism>
<sequence length="32" mass="3815">VESVKFYLIVGFTSIQVIRLRIIVQKLQWHLS</sequence>
<evidence type="ECO:0000313" key="1">
    <source>
        <dbReference type="EMBL" id="CAF2158464.1"/>
    </source>
</evidence>
<gene>
    <name evidence="1" type="ORF">MBJ925_LOCUS32737</name>
</gene>
<proteinExistence type="predicted"/>
<name>A0A816YB30_9BILA</name>
<dbReference type="EMBL" id="CAJNRE010017939">
    <property type="protein sequence ID" value="CAF2158464.1"/>
    <property type="molecule type" value="Genomic_DNA"/>
</dbReference>
<reference evidence="1" key="1">
    <citation type="submission" date="2021-02" db="EMBL/GenBank/DDBJ databases">
        <authorList>
            <person name="Nowell W R."/>
        </authorList>
    </citation>
    <scope>NUCLEOTIDE SEQUENCE</scope>
</reference>